<dbReference type="PANTHER" id="PTHR36174:SF1">
    <property type="entry name" value="LIPID II:GLYCINE GLYCYLTRANSFERASE"/>
    <property type="match status" value="1"/>
</dbReference>
<comment type="caution">
    <text evidence="7">The sequence shown here is derived from an EMBL/GenBank/DDBJ whole genome shotgun (WGS) entry which is preliminary data.</text>
</comment>
<evidence type="ECO:0000256" key="5">
    <source>
        <dbReference type="ARBA" id="ARBA00023315"/>
    </source>
</evidence>
<dbReference type="Proteomes" id="UP000231343">
    <property type="component" value="Unassembled WGS sequence"/>
</dbReference>
<dbReference type="Gene3D" id="3.40.630.30">
    <property type="match status" value="2"/>
</dbReference>
<keyword evidence="3" id="KW-0133">Cell shape</keyword>
<evidence type="ECO:0000313" key="8">
    <source>
        <dbReference type="Proteomes" id="UP000231343"/>
    </source>
</evidence>
<keyword evidence="5" id="KW-0012">Acyltransferase</keyword>
<evidence type="ECO:0000256" key="4">
    <source>
        <dbReference type="ARBA" id="ARBA00022984"/>
    </source>
</evidence>
<dbReference type="InterPro" id="IPR016181">
    <property type="entry name" value="Acyl_CoA_acyltransferase"/>
</dbReference>
<keyword evidence="4" id="KW-0573">Peptidoglycan synthesis</keyword>
<dbReference type="GO" id="GO:0016755">
    <property type="term" value="F:aminoacyltransferase activity"/>
    <property type="evidence" value="ECO:0007669"/>
    <property type="project" value="InterPro"/>
</dbReference>
<dbReference type="InterPro" id="IPR050644">
    <property type="entry name" value="PG_Glycine_Bridge_Synth"/>
</dbReference>
<dbReference type="EMBL" id="PEYM01000075">
    <property type="protein sequence ID" value="PIS29730.1"/>
    <property type="molecule type" value="Genomic_DNA"/>
</dbReference>
<dbReference type="GO" id="GO:0071555">
    <property type="term" value="P:cell wall organization"/>
    <property type="evidence" value="ECO:0007669"/>
    <property type="project" value="UniProtKB-KW"/>
</dbReference>
<dbReference type="Pfam" id="PF02388">
    <property type="entry name" value="FemAB"/>
    <property type="match status" value="2"/>
</dbReference>
<proteinExistence type="inferred from homology"/>
<dbReference type="PROSITE" id="PS51191">
    <property type="entry name" value="FEMABX"/>
    <property type="match status" value="1"/>
</dbReference>
<accession>A0A2H0XXR9</accession>
<sequence>MKAHLITYPDREAWNNFVANSPDSPVLQSFEWGELKSHFGWQPLRLAIENAGKIVAGISILKKTIPYIKHTIFYAPRGPVVDYQKKELLHFLMEEVEKEAEKQRATLLKIDPDILADDEPNLEQLKRAGFLKASRQIQPRATILLNLEPSLDEIIASFEEKTRYNIRLSAKKGVVVKEDSSSLGIEAFYKLYQETSIRDKFLIHPIKYYQKIREIMFERGLGSNFIAYYKDEPIASVIVFNFGKKLWYMYGASSIAHRNVMPNHLLHWEIIKWAKAKGIVTYDLWGIPVNPRVGHPLFGVYRFKKGFNGQVVKYIGAYNFPYSLLFYNVFEHGVVWFKNIRSLLTRGKIVDSLGE</sequence>
<protein>
    <recommendedName>
        <fullName evidence="9">Methicillin resistance protein</fullName>
    </recommendedName>
</protein>
<reference evidence="7 8" key="1">
    <citation type="submission" date="2017-09" db="EMBL/GenBank/DDBJ databases">
        <title>Depth-based differentiation of microbial function through sediment-hosted aquifers and enrichment of novel symbionts in the deep terrestrial subsurface.</title>
        <authorList>
            <person name="Probst A.J."/>
            <person name="Ladd B."/>
            <person name="Jarett J.K."/>
            <person name="Geller-Mcgrath D.E."/>
            <person name="Sieber C.M."/>
            <person name="Emerson J.B."/>
            <person name="Anantharaman K."/>
            <person name="Thomas B.C."/>
            <person name="Malmstrom R."/>
            <person name="Stieglmeier M."/>
            <person name="Klingl A."/>
            <person name="Woyke T."/>
            <person name="Ryan C.M."/>
            <person name="Banfield J.F."/>
        </authorList>
    </citation>
    <scope>NUCLEOTIDE SEQUENCE [LARGE SCALE GENOMIC DNA]</scope>
    <source>
        <strain evidence="7">CG08_land_8_20_14_0_20_45_16</strain>
    </source>
</reference>
<comment type="similarity">
    <text evidence="1">Belongs to the FemABX family.</text>
</comment>
<dbReference type="SUPFAM" id="SSF55729">
    <property type="entry name" value="Acyl-CoA N-acyltransferases (Nat)"/>
    <property type="match status" value="2"/>
</dbReference>
<dbReference type="AlphaFoldDB" id="A0A2H0XXR9"/>
<dbReference type="InterPro" id="IPR003447">
    <property type="entry name" value="FEMABX"/>
</dbReference>
<evidence type="ECO:0000313" key="7">
    <source>
        <dbReference type="EMBL" id="PIS29730.1"/>
    </source>
</evidence>
<dbReference type="GO" id="GO:0008360">
    <property type="term" value="P:regulation of cell shape"/>
    <property type="evidence" value="ECO:0007669"/>
    <property type="project" value="UniProtKB-KW"/>
</dbReference>
<organism evidence="7 8">
    <name type="scientific">Candidatus Saganbacteria bacterium CG08_land_8_20_14_0_20_45_16</name>
    <dbReference type="NCBI Taxonomy" id="2014293"/>
    <lineage>
        <taxon>Bacteria</taxon>
        <taxon>Bacillati</taxon>
        <taxon>Saganbacteria</taxon>
    </lineage>
</organism>
<evidence type="ECO:0000256" key="6">
    <source>
        <dbReference type="ARBA" id="ARBA00023316"/>
    </source>
</evidence>
<evidence type="ECO:0000256" key="1">
    <source>
        <dbReference type="ARBA" id="ARBA00009943"/>
    </source>
</evidence>
<gene>
    <name evidence="7" type="ORF">COT42_04520</name>
</gene>
<dbReference type="PANTHER" id="PTHR36174">
    <property type="entry name" value="LIPID II:GLYCINE GLYCYLTRANSFERASE"/>
    <property type="match status" value="1"/>
</dbReference>
<keyword evidence="6" id="KW-0961">Cell wall biogenesis/degradation</keyword>
<evidence type="ECO:0000256" key="2">
    <source>
        <dbReference type="ARBA" id="ARBA00022679"/>
    </source>
</evidence>
<name>A0A2H0XXR9_UNCSA</name>
<keyword evidence="2" id="KW-0808">Transferase</keyword>
<evidence type="ECO:0000256" key="3">
    <source>
        <dbReference type="ARBA" id="ARBA00022960"/>
    </source>
</evidence>
<evidence type="ECO:0008006" key="9">
    <source>
        <dbReference type="Google" id="ProtNLM"/>
    </source>
</evidence>
<dbReference type="GO" id="GO:0009252">
    <property type="term" value="P:peptidoglycan biosynthetic process"/>
    <property type="evidence" value="ECO:0007669"/>
    <property type="project" value="UniProtKB-KW"/>
</dbReference>